<dbReference type="AlphaFoldDB" id="A0AAU7PNE8"/>
<gene>
    <name evidence="1" type="ORF">ABFV83_19110</name>
</gene>
<evidence type="ECO:0000313" key="1">
    <source>
        <dbReference type="EMBL" id="XBS53887.1"/>
    </source>
</evidence>
<name>A0AAU7PNE8_9FIRM</name>
<accession>A0AAU7PNE8</accession>
<proteinExistence type="predicted"/>
<dbReference type="EMBL" id="CP157940">
    <property type="protein sequence ID" value="XBS53887.1"/>
    <property type="molecule type" value="Genomic_DNA"/>
</dbReference>
<evidence type="ECO:0008006" key="2">
    <source>
        <dbReference type="Google" id="ProtNLM"/>
    </source>
</evidence>
<sequence length="88" mass="10196">MITIFNRKELISTYDMKKQAEVRDLLSQFKIPYSINVINRKSPSPFDAGSRARTGTFGENLELEYQYIIFVRKVDYEKADAVISGKIK</sequence>
<reference evidence="1" key="1">
    <citation type="submission" date="2024-06" db="EMBL/GenBank/DDBJ databases">
        <title>Lacrimispora cavernae sp. nov., a novel anaerobe isolated from bat guano pile inside a cave.</title>
        <authorList>
            <person name="Miller S.L."/>
            <person name="Lu N."/>
            <person name="King J."/>
            <person name="Sankaranarayanan K."/>
            <person name="Lawson P.A."/>
        </authorList>
    </citation>
    <scope>NUCLEOTIDE SEQUENCE</scope>
    <source>
        <strain evidence="1">BS-2</strain>
    </source>
</reference>
<dbReference type="RefSeq" id="WP_349946154.1">
    <property type="nucleotide sequence ID" value="NZ_CP157940.1"/>
</dbReference>
<organism evidence="1">
    <name type="scientific">Lacrimispora sp. BS-2</name>
    <dbReference type="NCBI Taxonomy" id="3151850"/>
    <lineage>
        <taxon>Bacteria</taxon>
        <taxon>Bacillati</taxon>
        <taxon>Bacillota</taxon>
        <taxon>Clostridia</taxon>
        <taxon>Lachnospirales</taxon>
        <taxon>Lachnospiraceae</taxon>
        <taxon>Lacrimispora</taxon>
    </lineage>
</organism>
<protein>
    <recommendedName>
        <fullName evidence="2">DUF2007 domain-containing protein</fullName>
    </recommendedName>
</protein>